<evidence type="ECO:0000256" key="6">
    <source>
        <dbReference type="ARBA" id="ARBA00023277"/>
    </source>
</evidence>
<dbReference type="Pfam" id="PF07005">
    <property type="entry name" value="SBD_N"/>
    <property type="match status" value="1"/>
</dbReference>
<feature type="domain" description="Four-carbon acid sugar kinase N-terminal" evidence="7">
    <location>
        <begin position="7"/>
        <end position="202"/>
    </location>
</feature>
<dbReference type="Proteomes" id="UP000244168">
    <property type="component" value="Unassembled WGS sequence"/>
</dbReference>
<dbReference type="GO" id="GO:0005524">
    <property type="term" value="F:ATP binding"/>
    <property type="evidence" value="ECO:0007669"/>
    <property type="project" value="UniProtKB-KW"/>
</dbReference>
<proteinExistence type="inferred from homology"/>
<dbReference type="Gene3D" id="3.40.980.20">
    <property type="entry name" value="Four-carbon acid sugar kinase, nucleotide binding domain"/>
    <property type="match status" value="1"/>
</dbReference>
<evidence type="ECO:0000256" key="5">
    <source>
        <dbReference type="ARBA" id="ARBA00022840"/>
    </source>
</evidence>
<keyword evidence="2" id="KW-0808">Transferase</keyword>
<accession>A0A2T5J873</accession>
<dbReference type="InterPro" id="IPR031475">
    <property type="entry name" value="NBD_C"/>
</dbReference>
<comment type="similarity">
    <text evidence="1">Belongs to the four-carbon acid sugar kinase family.</text>
</comment>
<dbReference type="AlphaFoldDB" id="A0A2T5J873"/>
<keyword evidence="4" id="KW-0418">Kinase</keyword>
<feature type="domain" description="Four-carbon acid sugar kinase nucleotide binding" evidence="8">
    <location>
        <begin position="273"/>
        <end position="376"/>
    </location>
</feature>
<dbReference type="SUPFAM" id="SSF142764">
    <property type="entry name" value="YgbK-like"/>
    <property type="match status" value="1"/>
</dbReference>
<dbReference type="OrthoDB" id="9778478at2"/>
<dbReference type="InterPro" id="IPR042213">
    <property type="entry name" value="NBD_C_sf"/>
</dbReference>
<evidence type="ECO:0000313" key="9">
    <source>
        <dbReference type="EMBL" id="PTQ95584.1"/>
    </source>
</evidence>
<organism evidence="9 10">
    <name type="scientific">Mucilaginibacter yixingensis</name>
    <dbReference type="NCBI Taxonomy" id="1295612"/>
    <lineage>
        <taxon>Bacteria</taxon>
        <taxon>Pseudomonadati</taxon>
        <taxon>Bacteroidota</taxon>
        <taxon>Sphingobacteriia</taxon>
        <taxon>Sphingobacteriales</taxon>
        <taxon>Sphingobacteriaceae</taxon>
        <taxon>Mucilaginibacter</taxon>
    </lineage>
</organism>
<protein>
    <submittedName>
        <fullName evidence="9">Uncharacterized protein YgbK (DUF1537 family)</fullName>
    </submittedName>
</protein>
<dbReference type="GO" id="GO:0016301">
    <property type="term" value="F:kinase activity"/>
    <property type="evidence" value="ECO:0007669"/>
    <property type="project" value="UniProtKB-KW"/>
</dbReference>
<evidence type="ECO:0000259" key="8">
    <source>
        <dbReference type="Pfam" id="PF17042"/>
    </source>
</evidence>
<dbReference type="Pfam" id="PF17042">
    <property type="entry name" value="NBD_C"/>
    <property type="match status" value="1"/>
</dbReference>
<name>A0A2T5J873_9SPHI</name>
<dbReference type="EMBL" id="QAOQ01000005">
    <property type="protein sequence ID" value="PTQ95584.1"/>
    <property type="molecule type" value="Genomic_DNA"/>
</dbReference>
<keyword evidence="6" id="KW-0119">Carbohydrate metabolism</keyword>
<evidence type="ECO:0000313" key="10">
    <source>
        <dbReference type="Proteomes" id="UP000244168"/>
    </source>
</evidence>
<evidence type="ECO:0000256" key="2">
    <source>
        <dbReference type="ARBA" id="ARBA00022679"/>
    </source>
</evidence>
<keyword evidence="10" id="KW-1185">Reference proteome</keyword>
<dbReference type="RefSeq" id="WP_107829093.1">
    <property type="nucleotide sequence ID" value="NZ_CP160205.1"/>
</dbReference>
<comment type="caution">
    <text evidence="9">The sequence shown here is derived from an EMBL/GenBank/DDBJ whole genome shotgun (WGS) entry which is preliminary data.</text>
</comment>
<keyword evidence="5" id="KW-0067">ATP-binding</keyword>
<dbReference type="InterPro" id="IPR037051">
    <property type="entry name" value="4-carb_acid_sugar_kinase_N_sf"/>
</dbReference>
<evidence type="ECO:0000256" key="4">
    <source>
        <dbReference type="ARBA" id="ARBA00022777"/>
    </source>
</evidence>
<evidence type="ECO:0000256" key="1">
    <source>
        <dbReference type="ARBA" id="ARBA00005715"/>
    </source>
</evidence>
<dbReference type="Gene3D" id="3.40.50.10840">
    <property type="entry name" value="Putative sugar-binding, N-terminal domain"/>
    <property type="match status" value="1"/>
</dbReference>
<keyword evidence="3" id="KW-0547">Nucleotide-binding</keyword>
<sequence length="385" mass="41986">MKNKKMIAVIADDITGAAELAGIGLNYQLKTEVNTVVADATDADLLIINADTRSLTAEEAKQVTRQIAVQVAKLKPQLVYKKIDSVLRGHILAEIEAQLEAAGNMQRALIIPGNPSHRKTVVDGIYYYQDAPVHQSSFAHDPAFPISASHVHHLLRADESVQVLAQKASLPKKGIFVGDVTGQDDLAHWVDQLDENTLVAGAAELFDQLLQKTTGKQTQTDTKPVTLQWPRLYVFGSTFYQNRLEIIDGRLNNIPLTYLPAQALTAPDNYQPDDYVNHVSALLKNEGSAIISISTEGINVKIDPVQLAQNMGNIVNKVTAQAHPAELVIEGGATAAAILMQMGITRLYPEQQLAPGVIRMRVPGNNQLYITVKPGSYVWPAPVWA</sequence>
<reference evidence="9 10" key="1">
    <citation type="submission" date="2018-04" db="EMBL/GenBank/DDBJ databases">
        <title>Genomic Encyclopedia of Archaeal and Bacterial Type Strains, Phase II (KMG-II): from individual species to whole genera.</title>
        <authorList>
            <person name="Goeker M."/>
        </authorList>
    </citation>
    <scope>NUCLEOTIDE SEQUENCE [LARGE SCALE GENOMIC DNA]</scope>
    <source>
        <strain evidence="9 10">DSM 26809</strain>
    </source>
</reference>
<dbReference type="InterPro" id="IPR010737">
    <property type="entry name" value="4-carb_acid_sugar_kinase_N"/>
</dbReference>
<evidence type="ECO:0000256" key="3">
    <source>
        <dbReference type="ARBA" id="ARBA00022741"/>
    </source>
</evidence>
<gene>
    <name evidence="9" type="ORF">C8P68_10589</name>
</gene>
<evidence type="ECO:0000259" key="7">
    <source>
        <dbReference type="Pfam" id="PF07005"/>
    </source>
</evidence>